<dbReference type="Proteomes" id="UP000265520">
    <property type="component" value="Unassembled WGS sequence"/>
</dbReference>
<accession>A0A392Q6U6</accession>
<dbReference type="EMBL" id="LXQA010115432">
    <property type="protein sequence ID" value="MCI19569.1"/>
    <property type="molecule type" value="Genomic_DNA"/>
</dbReference>
<organism evidence="1 2">
    <name type="scientific">Trifolium medium</name>
    <dbReference type="NCBI Taxonomy" id="97028"/>
    <lineage>
        <taxon>Eukaryota</taxon>
        <taxon>Viridiplantae</taxon>
        <taxon>Streptophyta</taxon>
        <taxon>Embryophyta</taxon>
        <taxon>Tracheophyta</taxon>
        <taxon>Spermatophyta</taxon>
        <taxon>Magnoliopsida</taxon>
        <taxon>eudicotyledons</taxon>
        <taxon>Gunneridae</taxon>
        <taxon>Pentapetalae</taxon>
        <taxon>rosids</taxon>
        <taxon>fabids</taxon>
        <taxon>Fabales</taxon>
        <taxon>Fabaceae</taxon>
        <taxon>Papilionoideae</taxon>
        <taxon>50 kb inversion clade</taxon>
        <taxon>NPAAA clade</taxon>
        <taxon>Hologalegina</taxon>
        <taxon>IRL clade</taxon>
        <taxon>Trifolieae</taxon>
        <taxon>Trifolium</taxon>
    </lineage>
</organism>
<dbReference type="AlphaFoldDB" id="A0A392Q6U6"/>
<proteinExistence type="predicted"/>
<feature type="non-terminal residue" evidence="1">
    <location>
        <position position="1"/>
    </location>
</feature>
<evidence type="ECO:0000313" key="1">
    <source>
        <dbReference type="EMBL" id="MCI19569.1"/>
    </source>
</evidence>
<name>A0A392Q6U6_9FABA</name>
<keyword evidence="2" id="KW-1185">Reference proteome</keyword>
<comment type="caution">
    <text evidence="1">The sequence shown here is derived from an EMBL/GenBank/DDBJ whole genome shotgun (WGS) entry which is preliminary data.</text>
</comment>
<protein>
    <submittedName>
        <fullName evidence="1">Uncharacterized protein</fullName>
    </submittedName>
</protein>
<evidence type="ECO:0000313" key="2">
    <source>
        <dbReference type="Proteomes" id="UP000265520"/>
    </source>
</evidence>
<sequence>QDDGSRQRRFIGGGRVSGRRRSCMEDGRSTVLLPWRTWQDGWECVCDSIVFK</sequence>
<reference evidence="1 2" key="1">
    <citation type="journal article" date="2018" name="Front. Plant Sci.">
        <title>Red Clover (Trifolium pratense) and Zigzag Clover (T. medium) - A Picture of Genomic Similarities and Differences.</title>
        <authorList>
            <person name="Dluhosova J."/>
            <person name="Istvanek J."/>
            <person name="Nedelnik J."/>
            <person name="Repkova J."/>
        </authorList>
    </citation>
    <scope>NUCLEOTIDE SEQUENCE [LARGE SCALE GENOMIC DNA]</scope>
    <source>
        <strain evidence="2">cv. 10/8</strain>
        <tissue evidence="1">Leaf</tissue>
    </source>
</reference>